<dbReference type="PANTHER" id="PTHR47481">
    <property type="match status" value="1"/>
</dbReference>
<evidence type="ECO:0000313" key="3">
    <source>
        <dbReference type="Proteomes" id="UP001152523"/>
    </source>
</evidence>
<feature type="region of interest" description="Disordered" evidence="1">
    <location>
        <begin position="224"/>
        <end position="266"/>
    </location>
</feature>
<proteinExistence type="predicted"/>
<evidence type="ECO:0000256" key="1">
    <source>
        <dbReference type="SAM" id="MobiDB-lite"/>
    </source>
</evidence>
<dbReference type="Pfam" id="PF14223">
    <property type="entry name" value="Retrotran_gag_2"/>
    <property type="match status" value="1"/>
</dbReference>
<organism evidence="2 3">
    <name type="scientific">Cuscuta epithymum</name>
    <dbReference type="NCBI Taxonomy" id="186058"/>
    <lineage>
        <taxon>Eukaryota</taxon>
        <taxon>Viridiplantae</taxon>
        <taxon>Streptophyta</taxon>
        <taxon>Embryophyta</taxon>
        <taxon>Tracheophyta</taxon>
        <taxon>Spermatophyta</taxon>
        <taxon>Magnoliopsida</taxon>
        <taxon>eudicotyledons</taxon>
        <taxon>Gunneridae</taxon>
        <taxon>Pentapetalae</taxon>
        <taxon>asterids</taxon>
        <taxon>lamiids</taxon>
        <taxon>Solanales</taxon>
        <taxon>Convolvulaceae</taxon>
        <taxon>Cuscuteae</taxon>
        <taxon>Cuscuta</taxon>
        <taxon>Cuscuta subgen. Cuscuta</taxon>
    </lineage>
</organism>
<feature type="compositionally biased region" description="Pro residues" evidence="1">
    <location>
        <begin position="242"/>
        <end position="254"/>
    </location>
</feature>
<reference evidence="2" key="1">
    <citation type="submission" date="2022-07" db="EMBL/GenBank/DDBJ databases">
        <authorList>
            <person name="Macas J."/>
            <person name="Novak P."/>
            <person name="Neumann P."/>
        </authorList>
    </citation>
    <scope>NUCLEOTIDE SEQUENCE</scope>
</reference>
<comment type="caution">
    <text evidence="2">The sequence shown here is derived from an EMBL/GenBank/DDBJ whole genome shotgun (WGS) entry which is preliminary data.</text>
</comment>
<sequence length="281" mass="31287">MVSPTPKQSSFHPALAVSNIKNFIPITLDLETVEYTSWSELFKITARAYQVLDHIIPSPTDEASSSATPPALTITERLEQEAARAEALALWTRLDAIVLQWIYGTISTDLLHTIIEADSTAQQAWERLSDIFQDNKQTRAVHLENQFSHTRMDQFPNVTSYCRALKSLADQLANVNSPVDNHRLVLRMVSGLPQEYATVATIIQQSNPLPLFSTARSMVRLEETRQAQQTPSAAALVHTGGPSPPRDPPPPPHPSAARGRSTVTRDMPRRWSTYVCPCMHT</sequence>
<evidence type="ECO:0000313" key="2">
    <source>
        <dbReference type="EMBL" id="CAH9116814.1"/>
    </source>
</evidence>
<protein>
    <submittedName>
        <fullName evidence="2">Uncharacterized protein</fullName>
    </submittedName>
</protein>
<dbReference type="EMBL" id="CAMAPF010000299">
    <property type="protein sequence ID" value="CAH9116814.1"/>
    <property type="molecule type" value="Genomic_DNA"/>
</dbReference>
<accession>A0AAV0E7Q0</accession>
<dbReference type="AlphaFoldDB" id="A0AAV0E7Q0"/>
<dbReference type="Proteomes" id="UP001152523">
    <property type="component" value="Unassembled WGS sequence"/>
</dbReference>
<dbReference type="PANTHER" id="PTHR47481:SF10">
    <property type="entry name" value="COPIA-LIKE POLYPROTEIN_RETROTRANSPOSON"/>
    <property type="match status" value="1"/>
</dbReference>
<keyword evidence="3" id="KW-1185">Reference proteome</keyword>
<gene>
    <name evidence="2" type="ORF">CEPIT_LOCUS21614</name>
</gene>
<name>A0AAV0E7Q0_9ASTE</name>